<evidence type="ECO:0000256" key="1">
    <source>
        <dbReference type="ARBA" id="ARBA00009508"/>
    </source>
</evidence>
<evidence type="ECO:0000256" key="2">
    <source>
        <dbReference type="SAM" id="MobiDB-lite"/>
    </source>
</evidence>
<proteinExistence type="inferred from homology"/>
<dbReference type="AlphaFoldDB" id="A0A2G8KQQ1"/>
<evidence type="ECO:0000313" key="5">
    <source>
        <dbReference type="Proteomes" id="UP000230750"/>
    </source>
</evidence>
<evidence type="ECO:0000313" key="4">
    <source>
        <dbReference type="EMBL" id="PIK50332.1"/>
    </source>
</evidence>
<dbReference type="STRING" id="307972.A0A2G8KQQ1"/>
<comment type="similarity">
    <text evidence="1">Belongs to the complex I LYR family.</text>
</comment>
<protein>
    <submittedName>
        <fullName evidence="4">Putative LYR motif-containing protein 4 isoform X2</fullName>
    </submittedName>
</protein>
<name>A0A2G8KQQ1_STIJA</name>
<dbReference type="InterPro" id="IPR045297">
    <property type="entry name" value="Complex1_LYR_LYRM4"/>
</dbReference>
<dbReference type="EMBL" id="MRZV01000423">
    <property type="protein sequence ID" value="PIK50332.1"/>
    <property type="molecule type" value="Genomic_DNA"/>
</dbReference>
<dbReference type="InterPro" id="IPR008011">
    <property type="entry name" value="Complex1_LYR_dom"/>
</dbReference>
<keyword evidence="5" id="KW-1185">Reference proteome</keyword>
<dbReference type="GO" id="GO:1990221">
    <property type="term" value="C:L-cysteine desulfurase complex"/>
    <property type="evidence" value="ECO:0007669"/>
    <property type="project" value="TreeGrafter"/>
</dbReference>
<accession>A0A2G8KQQ1</accession>
<evidence type="ECO:0000259" key="3">
    <source>
        <dbReference type="Pfam" id="PF05347"/>
    </source>
</evidence>
<dbReference type="CDD" id="cd20264">
    <property type="entry name" value="Complex1_LYR_LYRM4"/>
    <property type="match status" value="1"/>
</dbReference>
<feature type="domain" description="Complex 1 LYR protein" evidence="3">
    <location>
        <begin position="9"/>
        <end position="65"/>
    </location>
</feature>
<dbReference type="Proteomes" id="UP000230750">
    <property type="component" value="Unassembled WGS sequence"/>
</dbReference>
<dbReference type="Pfam" id="PF05347">
    <property type="entry name" value="Complex1_LYR"/>
    <property type="match status" value="1"/>
</dbReference>
<dbReference type="PANTHER" id="PTHR13166:SF7">
    <property type="entry name" value="LYR MOTIF-CONTAINING PROTEIN 4"/>
    <property type="match status" value="1"/>
</dbReference>
<dbReference type="GO" id="GO:0005739">
    <property type="term" value="C:mitochondrion"/>
    <property type="evidence" value="ECO:0007669"/>
    <property type="project" value="TreeGrafter"/>
</dbReference>
<gene>
    <name evidence="4" type="ORF">BSL78_12792</name>
</gene>
<dbReference type="GO" id="GO:0016226">
    <property type="term" value="P:iron-sulfur cluster assembly"/>
    <property type="evidence" value="ECO:0007669"/>
    <property type="project" value="InterPro"/>
</dbReference>
<organism evidence="4 5">
    <name type="scientific">Stichopus japonicus</name>
    <name type="common">Sea cucumber</name>
    <dbReference type="NCBI Taxonomy" id="307972"/>
    <lineage>
        <taxon>Eukaryota</taxon>
        <taxon>Metazoa</taxon>
        <taxon>Echinodermata</taxon>
        <taxon>Eleutherozoa</taxon>
        <taxon>Echinozoa</taxon>
        <taxon>Holothuroidea</taxon>
        <taxon>Aspidochirotacea</taxon>
        <taxon>Aspidochirotida</taxon>
        <taxon>Stichopodidae</taxon>
        <taxon>Apostichopus</taxon>
    </lineage>
</organism>
<sequence length="138" mass="15814">MASKATTMRVLYLYKAMLRESANFTGYNYRLYAQRRIKDAFREHKCETDVNRIKSLVQNAEDNLQLIKRQVEGQQLYTVQPCLRGPCSGDIKDRPFGCFLSESSQDSHAPTEMSPNRQSTHAQQFIPGQEASYTVSLL</sequence>
<dbReference type="PANTHER" id="PTHR13166">
    <property type="entry name" value="PROTEIN C6ORF149"/>
    <property type="match status" value="1"/>
</dbReference>
<dbReference type="InterPro" id="IPR051522">
    <property type="entry name" value="ISC_assembly_LYR"/>
</dbReference>
<comment type="caution">
    <text evidence="4">The sequence shown here is derived from an EMBL/GenBank/DDBJ whole genome shotgun (WGS) entry which is preliminary data.</text>
</comment>
<dbReference type="OrthoDB" id="275715at2759"/>
<feature type="region of interest" description="Disordered" evidence="2">
    <location>
        <begin position="103"/>
        <end position="122"/>
    </location>
</feature>
<reference evidence="4 5" key="1">
    <citation type="journal article" date="2017" name="PLoS Biol.">
        <title>The sea cucumber genome provides insights into morphological evolution and visceral regeneration.</title>
        <authorList>
            <person name="Zhang X."/>
            <person name="Sun L."/>
            <person name="Yuan J."/>
            <person name="Sun Y."/>
            <person name="Gao Y."/>
            <person name="Zhang L."/>
            <person name="Li S."/>
            <person name="Dai H."/>
            <person name="Hamel J.F."/>
            <person name="Liu C."/>
            <person name="Yu Y."/>
            <person name="Liu S."/>
            <person name="Lin W."/>
            <person name="Guo K."/>
            <person name="Jin S."/>
            <person name="Xu P."/>
            <person name="Storey K.B."/>
            <person name="Huan P."/>
            <person name="Zhang T."/>
            <person name="Zhou Y."/>
            <person name="Zhang J."/>
            <person name="Lin C."/>
            <person name="Li X."/>
            <person name="Xing L."/>
            <person name="Huo D."/>
            <person name="Sun M."/>
            <person name="Wang L."/>
            <person name="Mercier A."/>
            <person name="Li F."/>
            <person name="Yang H."/>
            <person name="Xiang J."/>
        </authorList>
    </citation>
    <scope>NUCLEOTIDE SEQUENCE [LARGE SCALE GENOMIC DNA]</scope>
    <source>
        <strain evidence="4">Shaxun</strain>
        <tissue evidence="4">Muscle</tissue>
    </source>
</reference>